<dbReference type="AlphaFoldDB" id="A0A0V1MFF9"/>
<reference evidence="1 2" key="1">
    <citation type="submission" date="2015-01" db="EMBL/GenBank/DDBJ databases">
        <title>Evolution of Trichinella species and genotypes.</title>
        <authorList>
            <person name="Korhonen P.K."/>
            <person name="Edoardo P."/>
            <person name="Giuseppe L.R."/>
            <person name="Gasser R.B."/>
        </authorList>
    </citation>
    <scope>NUCLEOTIDE SEQUENCE [LARGE SCALE GENOMIC DNA]</scope>
    <source>
        <strain evidence="1">ISS1980</strain>
    </source>
</reference>
<evidence type="ECO:0000313" key="2">
    <source>
        <dbReference type="Proteomes" id="UP000054843"/>
    </source>
</evidence>
<dbReference type="Proteomes" id="UP000054843">
    <property type="component" value="Unassembled WGS sequence"/>
</dbReference>
<keyword evidence="2" id="KW-1185">Reference proteome</keyword>
<gene>
    <name evidence="1" type="ORF">T10_9279</name>
</gene>
<comment type="caution">
    <text evidence="1">The sequence shown here is derived from an EMBL/GenBank/DDBJ whole genome shotgun (WGS) entry which is preliminary data.</text>
</comment>
<dbReference type="EMBL" id="JYDO01000116">
    <property type="protein sequence ID" value="KRZ70339.1"/>
    <property type="molecule type" value="Genomic_DNA"/>
</dbReference>
<sequence length="142" mass="15963">MESTDFAVALQRNHLILKIQHAEKTAEVLRRWCNDLQLAREFRICLEEFSIDLDTIMITAVESLKLQESSFVSGLTTTISIKKGMSRDSSRRKEGLLICAEPLFTTSNVVLQREQHATLGASTHKPFDLMKDGDELISAILG</sequence>
<evidence type="ECO:0000313" key="1">
    <source>
        <dbReference type="EMBL" id="KRZ70339.1"/>
    </source>
</evidence>
<dbReference type="OrthoDB" id="5920628at2759"/>
<accession>A0A0V1MFF9</accession>
<proteinExistence type="predicted"/>
<organism evidence="1 2">
    <name type="scientific">Trichinella papuae</name>
    <dbReference type="NCBI Taxonomy" id="268474"/>
    <lineage>
        <taxon>Eukaryota</taxon>
        <taxon>Metazoa</taxon>
        <taxon>Ecdysozoa</taxon>
        <taxon>Nematoda</taxon>
        <taxon>Enoplea</taxon>
        <taxon>Dorylaimia</taxon>
        <taxon>Trichinellida</taxon>
        <taxon>Trichinellidae</taxon>
        <taxon>Trichinella</taxon>
    </lineage>
</organism>
<name>A0A0V1MFF9_9BILA</name>
<protein>
    <submittedName>
        <fullName evidence="1">Uncharacterized protein</fullName>
    </submittedName>
</protein>